<dbReference type="GO" id="GO:0031177">
    <property type="term" value="F:phosphopantetheine binding"/>
    <property type="evidence" value="ECO:0007669"/>
    <property type="project" value="InterPro"/>
</dbReference>
<dbReference type="SUPFAM" id="SSF52151">
    <property type="entry name" value="FabD/lysophospholipase-like"/>
    <property type="match status" value="1"/>
</dbReference>
<dbReference type="NCBIfam" id="TIGR04532">
    <property type="entry name" value="PT_fungal_PKS"/>
    <property type="match status" value="1"/>
</dbReference>
<dbReference type="SUPFAM" id="SSF47336">
    <property type="entry name" value="ACP-like"/>
    <property type="match status" value="1"/>
</dbReference>
<dbReference type="Gene3D" id="3.40.50.1820">
    <property type="entry name" value="alpha/beta hydrolase"/>
    <property type="match status" value="1"/>
</dbReference>
<dbReference type="HOGENOM" id="CLU_000022_6_0_1"/>
<dbReference type="InterPro" id="IPR001031">
    <property type="entry name" value="Thioesterase"/>
</dbReference>
<dbReference type="EMBL" id="KE145357">
    <property type="protein sequence ID" value="EPE33704.1"/>
    <property type="molecule type" value="Genomic_DNA"/>
</dbReference>
<dbReference type="InterPro" id="IPR050091">
    <property type="entry name" value="PKS_NRPS_Biosynth_Enz"/>
</dbReference>
<dbReference type="InterPro" id="IPR014031">
    <property type="entry name" value="Ketoacyl_synth_C"/>
</dbReference>
<dbReference type="InterPro" id="IPR036736">
    <property type="entry name" value="ACP-like_sf"/>
</dbReference>
<dbReference type="InterPro" id="IPR032088">
    <property type="entry name" value="SAT"/>
</dbReference>
<dbReference type="InterPro" id="IPR016039">
    <property type="entry name" value="Thiolase-like"/>
</dbReference>
<reference evidence="8 9" key="1">
    <citation type="journal article" date="2013" name="BMC Genomics">
        <title>Genomics-driven discovery of the pneumocandin biosynthetic gene cluster in the fungus Glarea lozoyensis.</title>
        <authorList>
            <person name="Chen L."/>
            <person name="Yue Q."/>
            <person name="Zhang X."/>
            <person name="Xiang M."/>
            <person name="Wang C."/>
            <person name="Li S."/>
            <person name="Che Y."/>
            <person name="Ortiz-Lopez F.J."/>
            <person name="Bills G.F."/>
            <person name="Liu X."/>
            <person name="An Z."/>
        </authorList>
    </citation>
    <scope>NUCLEOTIDE SEQUENCE [LARGE SCALE GENOMIC DNA]</scope>
    <source>
        <strain evidence="9">ATCC 20868 / MF5171</strain>
    </source>
</reference>
<dbReference type="InterPro" id="IPR016036">
    <property type="entry name" value="Malonyl_transacylase_ACP-bd"/>
</dbReference>
<accession>S3D9A7</accession>
<dbReference type="InterPro" id="IPR001227">
    <property type="entry name" value="Ac_transferase_dom_sf"/>
</dbReference>
<protein>
    <submittedName>
        <fullName evidence="8">Thiolase-like protein</fullName>
    </submittedName>
</protein>
<dbReference type="Proteomes" id="UP000016922">
    <property type="component" value="Unassembled WGS sequence"/>
</dbReference>
<dbReference type="SMART" id="SM00823">
    <property type="entry name" value="PKS_PP"/>
    <property type="match status" value="1"/>
</dbReference>
<dbReference type="SMART" id="SM00825">
    <property type="entry name" value="PKS_KS"/>
    <property type="match status" value="1"/>
</dbReference>
<sequence length="1988" mass="219744">MDLLLLGDQTTDYLPTLRKLLRRNRSPYFSIFLEEATALIQNEVLILPKHKNINFPPFSTMEELVDRYEFSDKRNAVLDSTLACLAQIAHFVMFLERRQVKKEHQPEFRVVGVCTGLLAAAAAASCESLETFIPLALETIRVAFRVGFLVATRAEELIQDSSDQLWSTVIARHINDDPDIEITSLNEKLNLKHGRKLYISSIGPSTITISGPPSSLDLRSKQLSPQNQAIPIRGPYHAPHIFSEKDLAQLIPDASCYVLKSYQVESSKTSFMGDLESTSTLELFRHCIYRILRAPVIWTRLLDDCAKFTDLDFKLIPVGSSTMLNSMIALLRKEFPGSEVQSDELEEGQSLCEDTSDHSKIAIVGMSGRFPGADDNDEFWSILEKGIDTHRTIPPDRWDFKSHTDESGKGKNKSHTPYGCFINDAGNFDNQFFNISPREAAQMDPMQRLALVTAYEAMESSGMVLNRTPSTQADRVATFYGQAIDDWKETNTAQDIDTFFITGGIRAFGPGRINYHFGFQGPSYNVDTACSSSLAAIQLACTSLKARECDTVLAGGMNIFTNPDIFAGLSKGHFLSKTGPCKTSDEGADGYCRGEGVGTVILKRLPDALQDRDHILGVIVASATNHSAEAISITHPHIETQEALFKKVLQNARLDAHDINYIEMHGTGTVAGDTVEMESVTRVFAPTGRRQRKDNNPLYLGSLKPNIGHGEAVSGFSSLVKVLSMFQRDTIPPHCGISTQLNRGFPTDLAARNVRIASTSTSWPRSATTRRRVLLDNFGAAGGNSSLIIEDRAVLGVLGEDPRTRHIIAISAKSITALATNIEKLIKHIKANPEIDLPNLSYTTTARRMHYRYRALPALAPPRINFVFTGQGCQYVGMGQLLFQTSRTFKDQICRLDVIAVSQGFPSFAAYIANPEEHASGESIPASKLSMISQLALVCLQISLARLWISWGVQPSAVIGHSLGEYAALNIAGVLSDHDTVYLVGSRSQLMKKHCQTGTHSMLAVRADSDRELNETRTIASHHNVEISCINSPRDIVFSGTQLAVDAVKKTLPSKVKSQKVDVPYAFHSAQVEPILDEFEALASSVVFSKPKIAIISSLYSKFVDEGHSFGARYFRDHCRKTVNFADALQSQLKAQRSNDHSRTVWLEIGPHPTCCTMIKATLQAGHETLCSLTKTNGPWTSLAQSCSKLYIEGLKLDWMQYHREFEQSLALVPLPAYSFDNKKFWIDYVNNWSLNKGEIRSSALTTADSLELSTTTVQNVLQQDFNKNDGTATILAETDFADSFMQEAVAGHLINGVALCPSAIYADMAMTICNHGYRILCPVVAKFSMDIRDMANTKPLVVDISKTSKIGQKVEIEARIDLSTRSAKVSIRSRSTQKVVEHASCMVVFRDDPQQANEWNRVEHLINSRLDVLTCSPNVNKIQGGMAYKLFSNLVQYGPKYRGMSNVLLDSDCWEATAQVSCRSTKDDGSYFFSPYLIDNLAHISGFVMNANEALEADHVYISQGWSSMRLSDDISLGRNYQVYVKMQPQHGSKMVAGDVYVLCDTKIVGLIEGCRFQSVPRTLLNTLLPTQQNSSQASFLSSVTLGEGVTESQMAPSPSWPSKLVEGAKTFSHRAMSIVAGEIGCGVDELHDTALFSDLGVDSLLSLTILGIFREEFDLKVDSTLFIEHPSVGSLRSFLRDLMQPKTPQPPVLTPPISPQMQSISMAATEQLSASSRTPDTFHVQSILLHGSQRTASRNLFLFPDGSGSCASYALLASHLNDICVWGMTCPFMTSPESFTTGVSAVVRKYMVEIRKRQSNGPYILGGWSAGGVLAYEATKQLLDEGDSVDQLLLIDSPFPLGLEALPLAFHEFCADIGLLNVEGRLPHWLLPHFAATVRELTKYSDELVATSLKADMIDKMPRTVIIWARDGVEKDSKKTLEWKGRMPNSMHWLMEDRSDMGPNGWERLLGSAKIDCLSVDANHFTMMRAAAVVEVGRLLDQEIWK</sequence>
<dbReference type="OMA" id="EILTCQI"/>
<dbReference type="OrthoDB" id="329835at2759"/>
<dbReference type="Pfam" id="PF00550">
    <property type="entry name" value="PP-binding"/>
    <property type="match status" value="1"/>
</dbReference>
<dbReference type="Gene3D" id="3.10.129.110">
    <property type="entry name" value="Polyketide synthase dehydratase"/>
    <property type="match status" value="1"/>
</dbReference>
<proteinExistence type="predicted"/>
<keyword evidence="2" id="KW-0597">Phosphoprotein</keyword>
<dbReference type="InterPro" id="IPR049551">
    <property type="entry name" value="PKS_DH_C"/>
</dbReference>
<dbReference type="PROSITE" id="PS50075">
    <property type="entry name" value="CARRIER"/>
    <property type="match status" value="1"/>
</dbReference>
<dbReference type="SMART" id="SM00827">
    <property type="entry name" value="PKS_AT"/>
    <property type="match status" value="1"/>
</dbReference>
<dbReference type="Pfam" id="PF00109">
    <property type="entry name" value="ketoacyl-synt"/>
    <property type="match status" value="1"/>
</dbReference>
<evidence type="ECO:0000256" key="4">
    <source>
        <dbReference type="PROSITE-ProRule" id="PRU01363"/>
    </source>
</evidence>
<keyword evidence="9" id="KW-1185">Reference proteome</keyword>
<name>S3D9A7_GLAL2</name>
<evidence type="ECO:0000259" key="5">
    <source>
        <dbReference type="PROSITE" id="PS50075"/>
    </source>
</evidence>
<dbReference type="InterPro" id="IPR020841">
    <property type="entry name" value="PKS_Beta-ketoAc_synthase_dom"/>
</dbReference>
<keyword evidence="1" id="KW-0596">Phosphopantetheine</keyword>
<dbReference type="GO" id="GO:0004312">
    <property type="term" value="F:fatty acid synthase activity"/>
    <property type="evidence" value="ECO:0007669"/>
    <property type="project" value="TreeGrafter"/>
</dbReference>
<dbReference type="PROSITE" id="PS00606">
    <property type="entry name" value="KS3_1"/>
    <property type="match status" value="1"/>
</dbReference>
<feature type="domain" description="PKS/mFAS DH" evidence="7">
    <location>
        <begin position="1259"/>
        <end position="1567"/>
    </location>
</feature>
<dbReference type="PANTHER" id="PTHR43775:SF37">
    <property type="entry name" value="SI:DKEY-61P9.11"/>
    <property type="match status" value="1"/>
</dbReference>
<dbReference type="InterPro" id="IPR014043">
    <property type="entry name" value="Acyl_transferase_dom"/>
</dbReference>
<feature type="region of interest" description="N-terminal hotdog fold" evidence="4">
    <location>
        <begin position="1259"/>
        <end position="1395"/>
    </location>
</feature>
<feature type="active site" description="Proton acceptor; for dehydratase activity" evidence="4">
    <location>
        <position position="1293"/>
    </location>
</feature>
<dbReference type="CDD" id="cd00833">
    <property type="entry name" value="PKS"/>
    <property type="match status" value="1"/>
</dbReference>
<dbReference type="GeneID" id="19465770"/>
<evidence type="ECO:0000313" key="9">
    <source>
        <dbReference type="Proteomes" id="UP000016922"/>
    </source>
</evidence>
<evidence type="ECO:0000313" key="8">
    <source>
        <dbReference type="EMBL" id="EPE33704.1"/>
    </source>
</evidence>
<dbReference type="Pfam" id="PF16073">
    <property type="entry name" value="SAT"/>
    <property type="match status" value="1"/>
</dbReference>
<dbReference type="InterPro" id="IPR020806">
    <property type="entry name" value="PKS_PP-bd"/>
</dbReference>
<dbReference type="Gene3D" id="3.40.366.10">
    <property type="entry name" value="Malonyl-Coenzyme A Acyl Carrier Protein, domain 2"/>
    <property type="match status" value="2"/>
</dbReference>
<dbReference type="Pfam" id="PF22621">
    <property type="entry name" value="CurL-like_PKS_C"/>
    <property type="match status" value="1"/>
</dbReference>
<dbReference type="Pfam" id="PF02801">
    <property type="entry name" value="Ketoacyl-synt_C"/>
    <property type="match status" value="1"/>
</dbReference>
<evidence type="ECO:0000256" key="2">
    <source>
        <dbReference type="ARBA" id="ARBA00022553"/>
    </source>
</evidence>
<dbReference type="FunFam" id="1.10.1200.10:FF:000011">
    <property type="entry name" value="Sterigmatocystin biosynthesis polyketide synthase"/>
    <property type="match status" value="1"/>
</dbReference>
<dbReference type="Gene3D" id="1.10.1200.10">
    <property type="entry name" value="ACP-like"/>
    <property type="match status" value="1"/>
</dbReference>
<dbReference type="InterPro" id="IPR006162">
    <property type="entry name" value="Ppantetheine_attach_site"/>
</dbReference>
<evidence type="ECO:0000259" key="6">
    <source>
        <dbReference type="PROSITE" id="PS52004"/>
    </source>
</evidence>
<evidence type="ECO:0000259" key="7">
    <source>
        <dbReference type="PROSITE" id="PS52019"/>
    </source>
</evidence>
<organism evidence="8 9">
    <name type="scientific">Glarea lozoyensis (strain ATCC 20868 / MF5171)</name>
    <dbReference type="NCBI Taxonomy" id="1116229"/>
    <lineage>
        <taxon>Eukaryota</taxon>
        <taxon>Fungi</taxon>
        <taxon>Dikarya</taxon>
        <taxon>Ascomycota</taxon>
        <taxon>Pezizomycotina</taxon>
        <taxon>Leotiomycetes</taxon>
        <taxon>Helotiales</taxon>
        <taxon>Helotiaceae</taxon>
        <taxon>Glarea</taxon>
    </lineage>
</organism>
<dbReference type="PANTHER" id="PTHR43775">
    <property type="entry name" value="FATTY ACID SYNTHASE"/>
    <property type="match status" value="1"/>
</dbReference>
<dbReference type="STRING" id="1116229.S3D9A7"/>
<dbReference type="SUPFAM" id="SSF53901">
    <property type="entry name" value="Thiolase-like"/>
    <property type="match status" value="1"/>
</dbReference>
<dbReference type="GO" id="GO:0044550">
    <property type="term" value="P:secondary metabolite biosynthetic process"/>
    <property type="evidence" value="ECO:0007669"/>
    <property type="project" value="TreeGrafter"/>
</dbReference>
<feature type="region of interest" description="C-terminal hotdog fold" evidence="4">
    <location>
        <begin position="1420"/>
        <end position="1567"/>
    </location>
</feature>
<dbReference type="SMART" id="SM00824">
    <property type="entry name" value="PKS_TE"/>
    <property type="match status" value="1"/>
</dbReference>
<dbReference type="Pfam" id="PF00698">
    <property type="entry name" value="Acyl_transf_1"/>
    <property type="match status" value="1"/>
</dbReference>
<dbReference type="GO" id="GO:0006633">
    <property type="term" value="P:fatty acid biosynthetic process"/>
    <property type="evidence" value="ECO:0007669"/>
    <property type="project" value="InterPro"/>
</dbReference>
<dbReference type="InterPro" id="IPR030918">
    <property type="entry name" value="PT_fungal_PKS"/>
</dbReference>
<dbReference type="InterPro" id="IPR049900">
    <property type="entry name" value="PKS_mFAS_DH"/>
</dbReference>
<dbReference type="InterPro" id="IPR016035">
    <property type="entry name" value="Acyl_Trfase/lysoPLipase"/>
</dbReference>
<evidence type="ECO:0000256" key="3">
    <source>
        <dbReference type="ARBA" id="ARBA00022679"/>
    </source>
</evidence>
<evidence type="ECO:0000256" key="1">
    <source>
        <dbReference type="ARBA" id="ARBA00022450"/>
    </source>
</evidence>
<gene>
    <name evidence="8" type="ORF">GLAREA_06717</name>
</gene>
<feature type="domain" description="Ketosynthase family 3 (KS3)" evidence="6">
    <location>
        <begin position="358"/>
        <end position="791"/>
    </location>
</feature>
<dbReference type="RefSeq" id="XP_008078856.1">
    <property type="nucleotide sequence ID" value="XM_008080665.1"/>
</dbReference>
<dbReference type="KEGG" id="glz:GLAREA_06717"/>
<dbReference type="eggNOG" id="KOG1202">
    <property type="taxonomic scope" value="Eukaryota"/>
</dbReference>
<dbReference type="Pfam" id="PF00975">
    <property type="entry name" value="Thioesterase"/>
    <property type="match status" value="1"/>
</dbReference>
<keyword evidence="3" id="KW-0808">Transferase</keyword>
<dbReference type="Pfam" id="PF14765">
    <property type="entry name" value="PS-DH"/>
    <property type="match status" value="1"/>
</dbReference>
<dbReference type="GO" id="GO:0004315">
    <property type="term" value="F:3-oxoacyl-[acyl-carrier-protein] synthase activity"/>
    <property type="evidence" value="ECO:0007669"/>
    <property type="project" value="InterPro"/>
</dbReference>
<dbReference type="SUPFAM" id="SSF55048">
    <property type="entry name" value="Probable ACP-binding domain of malonyl-CoA ACP transacylase"/>
    <property type="match status" value="1"/>
</dbReference>
<dbReference type="InterPro" id="IPR018201">
    <property type="entry name" value="Ketoacyl_synth_AS"/>
</dbReference>
<dbReference type="PROSITE" id="PS00012">
    <property type="entry name" value="PHOSPHOPANTETHEINE"/>
    <property type="match status" value="1"/>
</dbReference>
<dbReference type="Gene3D" id="3.30.70.3290">
    <property type="match status" value="2"/>
</dbReference>
<feature type="active site" description="Proton donor; for dehydratase activity" evidence="4">
    <location>
        <position position="1480"/>
    </location>
</feature>
<dbReference type="Gene3D" id="3.40.47.10">
    <property type="match status" value="1"/>
</dbReference>
<dbReference type="PROSITE" id="PS52019">
    <property type="entry name" value="PKS_MFAS_DH"/>
    <property type="match status" value="1"/>
</dbReference>
<dbReference type="InterPro" id="IPR029058">
    <property type="entry name" value="AB_hydrolase_fold"/>
</dbReference>
<dbReference type="InterPro" id="IPR014030">
    <property type="entry name" value="Ketoacyl_synth_N"/>
</dbReference>
<dbReference type="InterPro" id="IPR042104">
    <property type="entry name" value="PKS_dehydratase_sf"/>
</dbReference>
<dbReference type="PROSITE" id="PS52004">
    <property type="entry name" value="KS3_2"/>
    <property type="match status" value="1"/>
</dbReference>
<feature type="domain" description="Carrier" evidence="5">
    <location>
        <begin position="1608"/>
        <end position="1685"/>
    </location>
</feature>
<dbReference type="InterPro" id="IPR020802">
    <property type="entry name" value="TesA-like"/>
</dbReference>
<dbReference type="InterPro" id="IPR009081">
    <property type="entry name" value="PP-bd_ACP"/>
</dbReference>
<dbReference type="SUPFAM" id="SSF53474">
    <property type="entry name" value="alpha/beta-Hydrolases"/>
    <property type="match status" value="1"/>
</dbReference>